<proteinExistence type="predicted"/>
<comment type="caution">
    <text evidence="1">The sequence shown here is derived from an EMBL/GenBank/DDBJ whole genome shotgun (WGS) entry which is preliminary data.</text>
</comment>
<gene>
    <name evidence="1" type="ORF">IWX90DRAFT_207001</name>
</gene>
<sequence>MYERGDPSPKFCDSCEQYTAAGHEELKKFLQSVVENFEKALLSMPNLRCFVGPVESSDALWLLANSHGTPNVREDHPPEVFYGFVRAKSGAHWKHSRPYQHDQVLHLMRFFGWRNSLGKRLENIEVEFDCRLPEMRRDFGRIGWWKTEPEFRLRSVCSHGPHNYSLFLDSVAEATNVDFTICTEFGRDEIELDFLGGPSQDVITAAQGVKHLCFKIAKGTRKYAPDDEDRLMQEYERQYGRRVIIGLDLSLPKWKDLQILLLNGLDLSLPKWKDLQILLLNGIQSNASSFTDLLRSHASRLRELQLIDIVLHVEKHEKDPVWWTIFKLIRTQNVDRNLKSVIFSGLIQKAGFVSTKIETLSHGIGYKRFIEDNAYALEYFSEGFASSRVYQLEFQQRIYDFILQRTDYVPEEQDDWDFAYAHVKTCDGHMRHRLCPHEDLHYLLLGLHGRTRGKARFASKNWDANRIHDFVDMEST</sequence>
<reference evidence="1 2" key="1">
    <citation type="journal article" date="2022" name="G3 (Bethesda)">
        <title>Enemy or ally: a genomic approach to elucidate the lifestyle of Phyllosticta citrichinaensis.</title>
        <authorList>
            <person name="Buijs V.A."/>
            <person name="Groenewald J.Z."/>
            <person name="Haridas S."/>
            <person name="LaButti K.M."/>
            <person name="Lipzen A."/>
            <person name="Martin F.M."/>
            <person name="Barry K."/>
            <person name="Grigoriev I.V."/>
            <person name="Crous P.W."/>
            <person name="Seidl M.F."/>
        </authorList>
    </citation>
    <scope>NUCLEOTIDE SEQUENCE [LARGE SCALE GENOMIC DNA]</scope>
    <source>
        <strain evidence="1 2">CBS 129764</strain>
    </source>
</reference>
<accession>A0ABR1XSR3</accession>
<name>A0ABR1XSR3_9PEZI</name>
<dbReference type="EMBL" id="JBBWUH010000005">
    <property type="protein sequence ID" value="KAK8166253.1"/>
    <property type="molecule type" value="Genomic_DNA"/>
</dbReference>
<evidence type="ECO:0000313" key="2">
    <source>
        <dbReference type="Proteomes" id="UP001456524"/>
    </source>
</evidence>
<protein>
    <submittedName>
        <fullName evidence="1">Uncharacterized protein</fullName>
    </submittedName>
</protein>
<dbReference type="Proteomes" id="UP001456524">
    <property type="component" value="Unassembled WGS sequence"/>
</dbReference>
<evidence type="ECO:0000313" key="1">
    <source>
        <dbReference type="EMBL" id="KAK8166253.1"/>
    </source>
</evidence>
<keyword evidence="2" id="KW-1185">Reference proteome</keyword>
<organism evidence="1 2">
    <name type="scientific">Phyllosticta citrichinensis</name>
    <dbReference type="NCBI Taxonomy" id="1130410"/>
    <lineage>
        <taxon>Eukaryota</taxon>
        <taxon>Fungi</taxon>
        <taxon>Dikarya</taxon>
        <taxon>Ascomycota</taxon>
        <taxon>Pezizomycotina</taxon>
        <taxon>Dothideomycetes</taxon>
        <taxon>Dothideomycetes incertae sedis</taxon>
        <taxon>Botryosphaeriales</taxon>
        <taxon>Phyllostictaceae</taxon>
        <taxon>Phyllosticta</taxon>
    </lineage>
</organism>